<evidence type="ECO:0000313" key="2">
    <source>
        <dbReference type="EMBL" id="MFB9522395.1"/>
    </source>
</evidence>
<keyword evidence="3" id="KW-1185">Reference proteome</keyword>
<dbReference type="InterPro" id="IPR023214">
    <property type="entry name" value="HAD_sf"/>
</dbReference>
<comment type="caution">
    <text evidence="2">The sequence shown here is derived from an EMBL/GenBank/DDBJ whole genome shotgun (WGS) entry which is preliminary data.</text>
</comment>
<dbReference type="NCBIfam" id="TIGR01681">
    <property type="entry name" value="HAD-SF-IIIC"/>
    <property type="match status" value="1"/>
</dbReference>
<proteinExistence type="predicted"/>
<dbReference type="Gene3D" id="3.40.50.1110">
    <property type="entry name" value="SGNH hydrolase"/>
    <property type="match status" value="1"/>
</dbReference>
<dbReference type="InterPro" id="IPR010033">
    <property type="entry name" value="HAD_SF_ppase_IIIC"/>
</dbReference>
<dbReference type="InterPro" id="IPR036514">
    <property type="entry name" value="SGNH_hydro_sf"/>
</dbReference>
<dbReference type="InterPro" id="IPR010037">
    <property type="entry name" value="FkbH_domain"/>
</dbReference>
<dbReference type="InterPro" id="IPR036412">
    <property type="entry name" value="HAD-like_sf"/>
</dbReference>
<dbReference type="Gene3D" id="3.40.630.30">
    <property type="match status" value="1"/>
</dbReference>
<name>A0ABV5PGQ5_STRCM</name>
<dbReference type="NCBIfam" id="TIGR01686">
    <property type="entry name" value="FkbH"/>
    <property type="match status" value="1"/>
</dbReference>
<sequence length="753" mass="81333">MEHSETLEFRFSEFISLVEVGRGILLAHGPLMQRIVLDEELAGPVRRLRHASFTPEAFYGAYDGAVTGRALFASLRERGHVVPVGFDEARQIREEIRPPGPGAPRPRDASTWPTTRYGNAPRLSAGGLHTAHGEGGGLAPLTVLLLGGCVTQFAEEPLVERGLAYGKDVRTVHEWPGTAARAARTIARVDPGLTVYQAGVQPFLTALWDQAHLVDARERARLLGLMKSALSVNISALAHALDGRPGLVHNFGPPALSPFGRFDFAEEYGMRRLTAELNAHVDHCVRRHSHLAVVDEERLVRMHGAPALFDDLYYPFGHHGGSLDPECDKVHQLPALGQALADEYLALHAVHRGENIVKCVVVDLDNTLWPGIAADDGFGWLDTDATSRWVHLGLHQALSVLKSRGILLATCSKGDEKATLDMWRAAGSRQLLGPDDFVLHRINWRPKSANVAEICARLGFDPGQVMFLDDHPVERAEVANALPSVRVVDAPVHAFRERLLTDPTLEVRAPTESARRRAGTTRAMLARDELAAGVDREEFLSSLGISLSVTADAGSGTDLDRVTELFNRTNQFTTTSWRTTSQELARRVARPGARLYTARVSDRFTDYGLVGACLIEGVGSGGAPGAAPEGREVSGALVIDAFALSCRVIGLDVAVPFLAAALDDAAVGTSPAGTRARVVVTARNTPAQDLYPDAGFDPDPGPDTDTDPESAPRTMRHYVLADPRRLRAARGTAVAVAVRHSPSQPPVAEEELA</sequence>
<protein>
    <submittedName>
        <fullName evidence="2">HAD-IIIC family phosphatase</fullName>
    </submittedName>
</protein>
<dbReference type="RefSeq" id="WP_345229104.1">
    <property type="nucleotide sequence ID" value="NZ_BAAAXE010000015.1"/>
</dbReference>
<dbReference type="Gene3D" id="3.40.50.1000">
    <property type="entry name" value="HAD superfamily/HAD-like"/>
    <property type="match status" value="1"/>
</dbReference>
<evidence type="ECO:0000313" key="3">
    <source>
        <dbReference type="Proteomes" id="UP001589718"/>
    </source>
</evidence>
<organism evidence="2 3">
    <name type="scientific">Streptomyces cremeus</name>
    <dbReference type="NCBI Taxonomy" id="66881"/>
    <lineage>
        <taxon>Bacteria</taxon>
        <taxon>Bacillati</taxon>
        <taxon>Actinomycetota</taxon>
        <taxon>Actinomycetes</taxon>
        <taxon>Kitasatosporales</taxon>
        <taxon>Streptomycetaceae</taxon>
        <taxon>Streptomyces</taxon>
    </lineage>
</organism>
<dbReference type="SUPFAM" id="SSF56784">
    <property type="entry name" value="HAD-like"/>
    <property type="match status" value="1"/>
</dbReference>
<gene>
    <name evidence="2" type="ORF">ACFFTU_20825</name>
</gene>
<feature type="region of interest" description="Disordered" evidence="1">
    <location>
        <begin position="688"/>
        <end position="714"/>
    </location>
</feature>
<dbReference type="Proteomes" id="UP001589718">
    <property type="component" value="Unassembled WGS sequence"/>
</dbReference>
<accession>A0ABV5PGQ5</accession>
<evidence type="ECO:0000256" key="1">
    <source>
        <dbReference type="SAM" id="MobiDB-lite"/>
    </source>
</evidence>
<dbReference type="EMBL" id="JBHMCR010000009">
    <property type="protein sequence ID" value="MFB9522395.1"/>
    <property type="molecule type" value="Genomic_DNA"/>
</dbReference>
<reference evidence="2 3" key="1">
    <citation type="submission" date="2024-09" db="EMBL/GenBank/DDBJ databases">
        <authorList>
            <person name="Sun Q."/>
            <person name="Mori K."/>
        </authorList>
    </citation>
    <scope>NUCLEOTIDE SEQUENCE [LARGE SCALE GENOMIC DNA]</scope>
    <source>
        <strain evidence="2 3">JCM 4362</strain>
    </source>
</reference>